<sequence>LFVSFSREAINYILPYRTYLHYFFTIENSETKQNICKYCTKKGIGFLREFLIAFSSSDQIFHQHNPSEQQLHPPIIFLSYSHTKRCVLRSTK</sequence>
<gene>
    <name evidence="1" type="ORF">DARMORV10_A07P20490.1</name>
</gene>
<organism evidence="1">
    <name type="scientific">Brassica napus</name>
    <name type="common">Rape</name>
    <dbReference type="NCBI Taxonomy" id="3708"/>
    <lineage>
        <taxon>Eukaryota</taxon>
        <taxon>Viridiplantae</taxon>
        <taxon>Streptophyta</taxon>
        <taxon>Embryophyta</taxon>
        <taxon>Tracheophyta</taxon>
        <taxon>Spermatophyta</taxon>
        <taxon>Magnoliopsida</taxon>
        <taxon>eudicotyledons</taxon>
        <taxon>Gunneridae</taxon>
        <taxon>Pentapetalae</taxon>
        <taxon>rosids</taxon>
        <taxon>malvids</taxon>
        <taxon>Brassicales</taxon>
        <taxon>Brassicaceae</taxon>
        <taxon>Brassiceae</taxon>
        <taxon>Brassica</taxon>
    </lineage>
</organism>
<feature type="non-terminal residue" evidence="1">
    <location>
        <position position="1"/>
    </location>
</feature>
<dbReference type="Proteomes" id="UP001295469">
    <property type="component" value="Chromosome A07"/>
</dbReference>
<evidence type="ECO:0000313" key="1">
    <source>
        <dbReference type="EMBL" id="CAF2167139.1"/>
    </source>
</evidence>
<proteinExistence type="predicted"/>
<dbReference type="AlphaFoldDB" id="A0A816YRX4"/>
<dbReference type="EMBL" id="HG994361">
    <property type="protein sequence ID" value="CAF2167139.1"/>
    <property type="molecule type" value="Genomic_DNA"/>
</dbReference>
<accession>A0A816YRX4</accession>
<reference evidence="1" key="1">
    <citation type="submission" date="2021-01" db="EMBL/GenBank/DDBJ databases">
        <authorList>
            <consortium name="Genoscope - CEA"/>
            <person name="William W."/>
        </authorList>
    </citation>
    <scope>NUCLEOTIDE SEQUENCE</scope>
</reference>
<feature type="non-terminal residue" evidence="1">
    <location>
        <position position="92"/>
    </location>
</feature>
<name>A0A816YRX4_BRANA</name>
<protein>
    <submittedName>
        <fullName evidence="1">(rape) hypothetical protein</fullName>
    </submittedName>
</protein>